<dbReference type="PANTHER" id="PTHR40633:SF1">
    <property type="entry name" value="GPI ANCHORED SERINE-THREONINE RICH PROTEIN (AFU_ORTHOLOGUE AFUA_1G03630)"/>
    <property type="match status" value="1"/>
</dbReference>
<comment type="caution">
    <text evidence="3">The sequence shown here is derived from an EMBL/GenBank/DDBJ whole genome shotgun (WGS) entry which is preliminary data.</text>
</comment>
<sequence length="215" mass="22794">MMLLNIFTILVSVTFLATTTFAGFFITQPVGGTRWTAGTNATITWLVEGPISSAKYDITLMFGKAENLDTIATIAKGISNVSGSYTWNVPKELASGALYAICLSSGKDTAYSHFFDIDASQLSSQRELITAISGTNSYSVSGTPSPIRTVTSTSMLSSNSSLVPSSSFSSTYTVAATNTPGLGKIPTMVSGFTTKLNTSVLATFFPVFIISYTYH</sequence>
<accession>A0ABR2WVI0</accession>
<dbReference type="InterPro" id="IPR018466">
    <property type="entry name" value="Kre9/Knh1-like_N"/>
</dbReference>
<organism evidence="3 4">
    <name type="scientific">Basidiobolus ranarum</name>
    <dbReference type="NCBI Taxonomy" id="34480"/>
    <lineage>
        <taxon>Eukaryota</taxon>
        <taxon>Fungi</taxon>
        <taxon>Fungi incertae sedis</taxon>
        <taxon>Zoopagomycota</taxon>
        <taxon>Entomophthoromycotina</taxon>
        <taxon>Basidiobolomycetes</taxon>
        <taxon>Basidiobolales</taxon>
        <taxon>Basidiobolaceae</taxon>
        <taxon>Basidiobolus</taxon>
    </lineage>
</organism>
<dbReference type="InterPro" id="IPR052982">
    <property type="entry name" value="SRP1/TIP1-like"/>
</dbReference>
<reference evidence="3 4" key="1">
    <citation type="submission" date="2023-04" db="EMBL/GenBank/DDBJ databases">
        <title>Genome of Basidiobolus ranarum AG-B5.</title>
        <authorList>
            <person name="Stajich J.E."/>
            <person name="Carter-House D."/>
            <person name="Gryganskyi A."/>
        </authorList>
    </citation>
    <scope>NUCLEOTIDE SEQUENCE [LARGE SCALE GENOMIC DNA]</scope>
    <source>
        <strain evidence="3 4">AG-B5</strain>
    </source>
</reference>
<protein>
    <recommendedName>
        <fullName evidence="2">Yeast cell wall synthesis Kre9/Knh1-like N-terminal domain-containing protein</fullName>
    </recommendedName>
</protein>
<proteinExistence type="predicted"/>
<dbReference type="Pfam" id="PF10342">
    <property type="entry name" value="Kre9_KNH"/>
    <property type="match status" value="1"/>
</dbReference>
<feature type="domain" description="Yeast cell wall synthesis Kre9/Knh1-like N-terminal" evidence="2">
    <location>
        <begin position="29"/>
        <end position="117"/>
    </location>
</feature>
<keyword evidence="4" id="KW-1185">Reference proteome</keyword>
<keyword evidence="1" id="KW-0732">Signal</keyword>
<evidence type="ECO:0000313" key="4">
    <source>
        <dbReference type="Proteomes" id="UP001479436"/>
    </source>
</evidence>
<evidence type="ECO:0000259" key="2">
    <source>
        <dbReference type="Pfam" id="PF10342"/>
    </source>
</evidence>
<name>A0ABR2WVI0_9FUNG</name>
<evidence type="ECO:0000256" key="1">
    <source>
        <dbReference type="ARBA" id="ARBA00022729"/>
    </source>
</evidence>
<dbReference type="PANTHER" id="PTHR40633">
    <property type="entry name" value="MATRIX PROTEIN, PUTATIVE (AFU_ORTHOLOGUE AFUA_8G05410)-RELATED"/>
    <property type="match status" value="1"/>
</dbReference>
<dbReference type="EMBL" id="JASJQH010000257">
    <property type="protein sequence ID" value="KAK9765533.1"/>
    <property type="molecule type" value="Genomic_DNA"/>
</dbReference>
<evidence type="ECO:0000313" key="3">
    <source>
        <dbReference type="EMBL" id="KAK9765533.1"/>
    </source>
</evidence>
<dbReference type="Proteomes" id="UP001479436">
    <property type="component" value="Unassembled WGS sequence"/>
</dbReference>
<gene>
    <name evidence="3" type="ORF">K7432_006073</name>
</gene>